<dbReference type="AlphaFoldDB" id="A0A9J6CYZ3"/>
<sequence>MVTDCSAGRQPSGRLQLQLVQLPEPVDAAGRHTVRGTRLRGAPTDVLPGWRDGQRGLRARRRRGARPDAVRCALQDSALRQGLHDHHLLRSVLWCIARAGAGIAVLGAPHRVPPLELGRRPGQRGHPLLDGLRRLPWHGVSHHGLCVALLHGRQIGRSRRRAALLRAREHSSHCACVVFYAELRQFHLVLAMPRTLLQLSGPGAVSVLKATCAL</sequence>
<keyword evidence="2" id="KW-1185">Reference proteome</keyword>
<reference evidence="1" key="1">
    <citation type="journal article" date="2020" name="Cell">
        <title>Large-Scale Comparative Analyses of Tick Genomes Elucidate Their Genetic Diversity and Vector Capacities.</title>
        <authorList>
            <consortium name="Tick Genome and Microbiome Consortium (TIGMIC)"/>
            <person name="Jia N."/>
            <person name="Wang J."/>
            <person name="Shi W."/>
            <person name="Du L."/>
            <person name="Sun Y."/>
            <person name="Zhan W."/>
            <person name="Jiang J.F."/>
            <person name="Wang Q."/>
            <person name="Zhang B."/>
            <person name="Ji P."/>
            <person name="Bell-Sakyi L."/>
            <person name="Cui X.M."/>
            <person name="Yuan T.T."/>
            <person name="Jiang B.G."/>
            <person name="Yang W.F."/>
            <person name="Lam T.T."/>
            <person name="Chang Q.C."/>
            <person name="Ding S.J."/>
            <person name="Wang X.J."/>
            <person name="Zhu J.G."/>
            <person name="Ruan X.D."/>
            <person name="Zhao L."/>
            <person name="Wei J.T."/>
            <person name="Ye R.Z."/>
            <person name="Que T.C."/>
            <person name="Du C.H."/>
            <person name="Zhou Y.H."/>
            <person name="Cheng J.X."/>
            <person name="Dai P.F."/>
            <person name="Guo W.B."/>
            <person name="Han X.H."/>
            <person name="Huang E.J."/>
            <person name="Li L.F."/>
            <person name="Wei W."/>
            <person name="Gao Y.C."/>
            <person name="Liu J.Z."/>
            <person name="Shao H.Z."/>
            <person name="Wang X."/>
            <person name="Wang C.C."/>
            <person name="Yang T.C."/>
            <person name="Huo Q.B."/>
            <person name="Li W."/>
            <person name="Chen H.Y."/>
            <person name="Chen S.E."/>
            <person name="Zhou L.G."/>
            <person name="Ni X.B."/>
            <person name="Tian J.H."/>
            <person name="Sheng Y."/>
            <person name="Liu T."/>
            <person name="Pan Y.S."/>
            <person name="Xia L.Y."/>
            <person name="Li J."/>
            <person name="Zhao F."/>
            <person name="Cao W.C."/>
        </authorList>
    </citation>
    <scope>NUCLEOTIDE SEQUENCE</scope>
    <source>
        <strain evidence="1">Rmic-2018</strain>
    </source>
</reference>
<evidence type="ECO:0000313" key="1">
    <source>
        <dbReference type="EMBL" id="KAH7958000.1"/>
    </source>
</evidence>
<proteinExistence type="predicted"/>
<dbReference type="Proteomes" id="UP000821866">
    <property type="component" value="Unassembled WGS sequence"/>
</dbReference>
<comment type="caution">
    <text evidence="1">The sequence shown here is derived from an EMBL/GenBank/DDBJ whole genome shotgun (WGS) entry which is preliminary data.</text>
</comment>
<evidence type="ECO:0000313" key="2">
    <source>
        <dbReference type="Proteomes" id="UP000821866"/>
    </source>
</evidence>
<name>A0A9J6CYZ3_RHIMP</name>
<dbReference type="EMBL" id="JABSTU010004639">
    <property type="protein sequence ID" value="KAH7958000.1"/>
    <property type="molecule type" value="Genomic_DNA"/>
</dbReference>
<gene>
    <name evidence="1" type="ORF">HPB51_028015</name>
</gene>
<reference evidence="1" key="2">
    <citation type="submission" date="2021-09" db="EMBL/GenBank/DDBJ databases">
        <authorList>
            <person name="Jia N."/>
            <person name="Wang J."/>
            <person name="Shi W."/>
            <person name="Du L."/>
            <person name="Sun Y."/>
            <person name="Zhan W."/>
            <person name="Jiang J."/>
            <person name="Wang Q."/>
            <person name="Zhang B."/>
            <person name="Ji P."/>
            <person name="Sakyi L.B."/>
            <person name="Cui X."/>
            <person name="Yuan T."/>
            <person name="Jiang B."/>
            <person name="Yang W."/>
            <person name="Lam T.T.-Y."/>
            <person name="Chang Q."/>
            <person name="Ding S."/>
            <person name="Wang X."/>
            <person name="Zhu J."/>
            <person name="Ruan X."/>
            <person name="Zhao L."/>
            <person name="Wei J."/>
            <person name="Que T."/>
            <person name="Du C."/>
            <person name="Cheng J."/>
            <person name="Dai P."/>
            <person name="Han X."/>
            <person name="Huang E."/>
            <person name="Gao Y."/>
            <person name="Liu J."/>
            <person name="Shao H."/>
            <person name="Ye R."/>
            <person name="Li L."/>
            <person name="Wei W."/>
            <person name="Wang X."/>
            <person name="Wang C."/>
            <person name="Huo Q."/>
            <person name="Li W."/>
            <person name="Guo W."/>
            <person name="Chen H."/>
            <person name="Chen S."/>
            <person name="Zhou L."/>
            <person name="Zhou L."/>
            <person name="Ni X."/>
            <person name="Tian J."/>
            <person name="Zhou Y."/>
            <person name="Sheng Y."/>
            <person name="Liu T."/>
            <person name="Pan Y."/>
            <person name="Xia L."/>
            <person name="Li J."/>
            <person name="Zhao F."/>
            <person name="Cao W."/>
        </authorList>
    </citation>
    <scope>NUCLEOTIDE SEQUENCE</scope>
    <source>
        <strain evidence="1">Rmic-2018</strain>
        <tissue evidence="1">Larvae</tissue>
    </source>
</reference>
<accession>A0A9J6CYZ3</accession>
<protein>
    <submittedName>
        <fullName evidence="1">Uncharacterized protein</fullName>
    </submittedName>
</protein>
<organism evidence="1 2">
    <name type="scientific">Rhipicephalus microplus</name>
    <name type="common">Cattle tick</name>
    <name type="synonym">Boophilus microplus</name>
    <dbReference type="NCBI Taxonomy" id="6941"/>
    <lineage>
        <taxon>Eukaryota</taxon>
        <taxon>Metazoa</taxon>
        <taxon>Ecdysozoa</taxon>
        <taxon>Arthropoda</taxon>
        <taxon>Chelicerata</taxon>
        <taxon>Arachnida</taxon>
        <taxon>Acari</taxon>
        <taxon>Parasitiformes</taxon>
        <taxon>Ixodida</taxon>
        <taxon>Ixodoidea</taxon>
        <taxon>Ixodidae</taxon>
        <taxon>Rhipicephalinae</taxon>
        <taxon>Rhipicephalus</taxon>
        <taxon>Boophilus</taxon>
    </lineage>
</organism>